<dbReference type="Pfam" id="PF07963">
    <property type="entry name" value="N_methyl"/>
    <property type="match status" value="1"/>
</dbReference>
<gene>
    <name evidence="2" type="ORF">A2846_04330</name>
</gene>
<organism evidence="2 3">
    <name type="scientific">Candidatus Doudnabacteria bacterium RIFCSPHIGHO2_01_FULL_49_9</name>
    <dbReference type="NCBI Taxonomy" id="1817827"/>
    <lineage>
        <taxon>Bacteria</taxon>
        <taxon>Candidatus Doudnaibacteriota</taxon>
    </lineage>
</organism>
<dbReference type="SUPFAM" id="SSF54523">
    <property type="entry name" value="Pili subunits"/>
    <property type="match status" value="1"/>
</dbReference>
<dbReference type="NCBIfam" id="TIGR02532">
    <property type="entry name" value="IV_pilin_GFxxxE"/>
    <property type="match status" value="1"/>
</dbReference>
<evidence type="ECO:0000313" key="2">
    <source>
        <dbReference type="EMBL" id="OGE82839.1"/>
    </source>
</evidence>
<feature type="transmembrane region" description="Helical" evidence="1">
    <location>
        <begin position="51"/>
        <end position="73"/>
    </location>
</feature>
<dbReference type="EMBL" id="MFEN01000063">
    <property type="protein sequence ID" value="OGE82839.1"/>
    <property type="molecule type" value="Genomic_DNA"/>
</dbReference>
<dbReference type="InterPro" id="IPR012902">
    <property type="entry name" value="N_methyl_site"/>
</dbReference>
<accession>A0A1F5NYW1</accession>
<dbReference type="Proteomes" id="UP000176339">
    <property type="component" value="Unassembled WGS sequence"/>
</dbReference>
<protein>
    <recommendedName>
        <fullName evidence="4">General secretion pathway GspH domain-containing protein</fullName>
    </recommendedName>
</protein>
<comment type="caution">
    <text evidence="2">The sequence shown here is derived from an EMBL/GenBank/DDBJ whole genome shotgun (WGS) entry which is preliminary data.</text>
</comment>
<evidence type="ECO:0008006" key="4">
    <source>
        <dbReference type="Google" id="ProtNLM"/>
    </source>
</evidence>
<reference evidence="2 3" key="1">
    <citation type="journal article" date="2016" name="Nat. Commun.">
        <title>Thousands of microbial genomes shed light on interconnected biogeochemical processes in an aquifer system.</title>
        <authorList>
            <person name="Anantharaman K."/>
            <person name="Brown C.T."/>
            <person name="Hug L.A."/>
            <person name="Sharon I."/>
            <person name="Castelle C.J."/>
            <person name="Probst A.J."/>
            <person name="Thomas B.C."/>
            <person name="Singh A."/>
            <person name="Wilkins M.J."/>
            <person name="Karaoz U."/>
            <person name="Brodie E.L."/>
            <person name="Williams K.H."/>
            <person name="Hubbard S.S."/>
            <person name="Banfield J.F."/>
        </authorList>
    </citation>
    <scope>NUCLEOTIDE SEQUENCE [LARGE SCALE GENOMIC DNA]</scope>
</reference>
<evidence type="ECO:0000256" key="1">
    <source>
        <dbReference type="SAM" id="Phobius"/>
    </source>
</evidence>
<sequence length="184" mass="19977">MVYYEAYENEKNARVREQKLKHDGNAMRELKKRVGLSQGDKSGAGFTLMELLVVLGLFAILLGAGVPITLGMYRQYSFHSERDMLVSIIAKARTQALSNVNEAPHGLAIAGGNYIIFEGADYASRVQSLDEIIPANPTITFTGSTSEITFAQLTADATGAGTLTMTSGNRTADIIVNNEGRIDW</sequence>
<evidence type="ECO:0000313" key="3">
    <source>
        <dbReference type="Proteomes" id="UP000176339"/>
    </source>
</evidence>
<dbReference type="AlphaFoldDB" id="A0A1F5NYW1"/>
<keyword evidence="1" id="KW-1133">Transmembrane helix</keyword>
<proteinExistence type="predicted"/>
<keyword evidence="1" id="KW-0812">Transmembrane</keyword>
<keyword evidence="1" id="KW-0472">Membrane</keyword>
<name>A0A1F5NYW1_9BACT</name>
<dbReference type="InterPro" id="IPR045584">
    <property type="entry name" value="Pilin-like"/>
</dbReference>
<dbReference type="Gene3D" id="3.30.700.10">
    <property type="entry name" value="Glycoprotein, Type 4 Pilin"/>
    <property type="match status" value="1"/>
</dbReference>